<keyword evidence="4" id="KW-1185">Reference proteome</keyword>
<name>A0A2G9SG95_AQUCT</name>
<gene>
    <name evidence="3" type="ORF">AB205_0152630</name>
</gene>
<evidence type="ECO:0000313" key="4">
    <source>
        <dbReference type="Proteomes" id="UP000228934"/>
    </source>
</evidence>
<proteinExistence type="predicted"/>
<keyword evidence="2" id="KW-0732">Signal</keyword>
<reference evidence="4" key="1">
    <citation type="journal article" date="2017" name="Nat. Commun.">
        <title>The North American bullfrog draft genome provides insight into hormonal regulation of long noncoding RNA.</title>
        <authorList>
            <person name="Hammond S.A."/>
            <person name="Warren R.L."/>
            <person name="Vandervalk B.P."/>
            <person name="Kucuk E."/>
            <person name="Khan H."/>
            <person name="Gibb E.A."/>
            <person name="Pandoh P."/>
            <person name="Kirk H."/>
            <person name="Zhao Y."/>
            <person name="Jones M."/>
            <person name="Mungall A.J."/>
            <person name="Coope R."/>
            <person name="Pleasance S."/>
            <person name="Moore R.A."/>
            <person name="Holt R.A."/>
            <person name="Round J.M."/>
            <person name="Ohora S."/>
            <person name="Walle B.V."/>
            <person name="Veldhoen N."/>
            <person name="Helbing C.C."/>
            <person name="Birol I."/>
        </authorList>
    </citation>
    <scope>NUCLEOTIDE SEQUENCE [LARGE SCALE GENOMIC DNA]</scope>
</reference>
<feature type="transmembrane region" description="Helical" evidence="1">
    <location>
        <begin position="38"/>
        <end position="56"/>
    </location>
</feature>
<keyword evidence="1" id="KW-1133">Transmembrane helix</keyword>
<evidence type="ECO:0000256" key="1">
    <source>
        <dbReference type="SAM" id="Phobius"/>
    </source>
</evidence>
<keyword evidence="1" id="KW-0812">Transmembrane</keyword>
<feature type="chain" id="PRO_5013695004" evidence="2">
    <location>
        <begin position="19"/>
        <end position="165"/>
    </location>
</feature>
<dbReference type="Proteomes" id="UP000228934">
    <property type="component" value="Unassembled WGS sequence"/>
</dbReference>
<dbReference type="EMBL" id="KV924091">
    <property type="protein sequence ID" value="PIO39209.1"/>
    <property type="molecule type" value="Genomic_DNA"/>
</dbReference>
<sequence length="165" mass="18675">MPLEHLMVLPACWASVCGQAVEKSPTCGIAVLRRSSRIYFGVAFLVFTCYMLEILYKWTILCKKKNAFSFSFHIFQKLVEKQTCSKDSLCPKDHMLGCFLSKMGSFLGPFHCPGAPGPSKVQEAVNTIRCDQFSEIGTIACGFYNFHTDQIYTDLGYFYQRYVAV</sequence>
<protein>
    <submittedName>
        <fullName evidence="3">Uncharacterized protein</fullName>
    </submittedName>
</protein>
<dbReference type="AlphaFoldDB" id="A0A2G9SG95"/>
<evidence type="ECO:0000256" key="2">
    <source>
        <dbReference type="SAM" id="SignalP"/>
    </source>
</evidence>
<accession>A0A2G9SG95</accession>
<evidence type="ECO:0000313" key="3">
    <source>
        <dbReference type="EMBL" id="PIO39209.1"/>
    </source>
</evidence>
<feature type="signal peptide" evidence="2">
    <location>
        <begin position="1"/>
        <end position="18"/>
    </location>
</feature>
<keyword evidence="1" id="KW-0472">Membrane</keyword>
<organism evidence="3 4">
    <name type="scientific">Aquarana catesbeiana</name>
    <name type="common">American bullfrog</name>
    <name type="synonym">Rana catesbeiana</name>
    <dbReference type="NCBI Taxonomy" id="8400"/>
    <lineage>
        <taxon>Eukaryota</taxon>
        <taxon>Metazoa</taxon>
        <taxon>Chordata</taxon>
        <taxon>Craniata</taxon>
        <taxon>Vertebrata</taxon>
        <taxon>Euteleostomi</taxon>
        <taxon>Amphibia</taxon>
        <taxon>Batrachia</taxon>
        <taxon>Anura</taxon>
        <taxon>Neobatrachia</taxon>
        <taxon>Ranoidea</taxon>
        <taxon>Ranidae</taxon>
        <taxon>Aquarana</taxon>
    </lineage>
</organism>